<dbReference type="InterPro" id="IPR014710">
    <property type="entry name" value="RmlC-like_jellyroll"/>
</dbReference>
<dbReference type="Proteomes" id="UP000190286">
    <property type="component" value="Unassembled WGS sequence"/>
</dbReference>
<dbReference type="GO" id="GO:0043565">
    <property type="term" value="F:sequence-specific DNA binding"/>
    <property type="evidence" value="ECO:0007669"/>
    <property type="project" value="InterPro"/>
</dbReference>
<evidence type="ECO:0000259" key="4">
    <source>
        <dbReference type="PROSITE" id="PS01124"/>
    </source>
</evidence>
<evidence type="ECO:0000256" key="1">
    <source>
        <dbReference type="ARBA" id="ARBA00023015"/>
    </source>
</evidence>
<sequence>MSNYNPYTKRQTMIAPDYEVYRYRSTYMNEVELHHHDFYEIYLLLRGRVEYIVENQLYRVRPGDWMLCSPLELHQARIATDADAYERIVLWIARPYLEGLSTPRTSLTRCFDTTVPGHTNLLRLPGATGAPLRTTVDKLCALKADKAYGSDLLAQSALVELLVGLNRAAAERGDARPTGTSDQVVDAVLHYINEHYSEALTLDQLSEKFFISKYHLLRKFDAQVGTTVHRYILQKRLLNAKQLLAGGVPPNEVCQYCGFGDYANFYRAFRAEYNQTPRQYIQSARGK</sequence>
<dbReference type="InterPro" id="IPR050204">
    <property type="entry name" value="AraC_XylS_family_regulators"/>
</dbReference>
<dbReference type="InterPro" id="IPR009057">
    <property type="entry name" value="Homeodomain-like_sf"/>
</dbReference>
<reference evidence="5 6" key="1">
    <citation type="submission" date="2017-02" db="EMBL/GenBank/DDBJ databases">
        <authorList>
            <person name="Peterson S.W."/>
        </authorList>
    </citation>
    <scope>NUCLEOTIDE SEQUENCE [LARGE SCALE GENOMIC DNA]</scope>
    <source>
        <strain evidence="5 6">ATCC 27749</strain>
    </source>
</reference>
<dbReference type="InterPro" id="IPR018060">
    <property type="entry name" value="HTH_AraC"/>
</dbReference>
<dbReference type="STRING" id="745368.SAMN02745178_01934"/>
<dbReference type="InterPro" id="IPR037923">
    <property type="entry name" value="HTH-like"/>
</dbReference>
<evidence type="ECO:0000313" key="6">
    <source>
        <dbReference type="Proteomes" id="UP000190286"/>
    </source>
</evidence>
<gene>
    <name evidence="5" type="ORF">SAMN02745178_01934</name>
</gene>
<feature type="domain" description="HTH araC/xylS-type" evidence="4">
    <location>
        <begin position="186"/>
        <end position="283"/>
    </location>
</feature>
<name>A0A1T4XJ11_9FIRM</name>
<dbReference type="GeneID" id="93338387"/>
<keyword evidence="6" id="KW-1185">Reference proteome</keyword>
<keyword evidence="2 5" id="KW-0238">DNA-binding</keyword>
<dbReference type="Pfam" id="PF02311">
    <property type="entry name" value="AraC_binding"/>
    <property type="match status" value="1"/>
</dbReference>
<keyword evidence="1" id="KW-0805">Transcription regulation</keyword>
<dbReference type="GO" id="GO:0003700">
    <property type="term" value="F:DNA-binding transcription factor activity"/>
    <property type="evidence" value="ECO:0007669"/>
    <property type="project" value="InterPro"/>
</dbReference>
<dbReference type="Gene3D" id="1.10.10.60">
    <property type="entry name" value="Homeodomain-like"/>
    <property type="match status" value="2"/>
</dbReference>
<dbReference type="RefSeq" id="WP_227596062.1">
    <property type="nucleotide sequence ID" value="NZ_CABIYV010000010.1"/>
</dbReference>
<dbReference type="AlphaFoldDB" id="A0A1T4XJ11"/>
<evidence type="ECO:0000256" key="3">
    <source>
        <dbReference type="ARBA" id="ARBA00023163"/>
    </source>
</evidence>
<dbReference type="Gene3D" id="2.60.120.10">
    <property type="entry name" value="Jelly Rolls"/>
    <property type="match status" value="1"/>
</dbReference>
<dbReference type="PROSITE" id="PS01124">
    <property type="entry name" value="HTH_ARAC_FAMILY_2"/>
    <property type="match status" value="1"/>
</dbReference>
<dbReference type="SMART" id="SM00342">
    <property type="entry name" value="HTH_ARAC"/>
    <property type="match status" value="1"/>
</dbReference>
<evidence type="ECO:0000256" key="2">
    <source>
        <dbReference type="ARBA" id="ARBA00023125"/>
    </source>
</evidence>
<dbReference type="SUPFAM" id="SSF51215">
    <property type="entry name" value="Regulatory protein AraC"/>
    <property type="match status" value="1"/>
</dbReference>
<dbReference type="EMBL" id="FUYF01000011">
    <property type="protein sequence ID" value="SKA89507.1"/>
    <property type="molecule type" value="Genomic_DNA"/>
</dbReference>
<keyword evidence="3" id="KW-0804">Transcription</keyword>
<protein>
    <submittedName>
        <fullName evidence="5">AraC-type DNA-binding protein</fullName>
    </submittedName>
</protein>
<dbReference type="Pfam" id="PF12833">
    <property type="entry name" value="HTH_18"/>
    <property type="match status" value="1"/>
</dbReference>
<proteinExistence type="predicted"/>
<dbReference type="SUPFAM" id="SSF46689">
    <property type="entry name" value="Homeodomain-like"/>
    <property type="match status" value="2"/>
</dbReference>
<dbReference type="InterPro" id="IPR003313">
    <property type="entry name" value="AraC-bd"/>
</dbReference>
<organism evidence="5 6">
    <name type="scientific">Gemmiger formicilis</name>
    <dbReference type="NCBI Taxonomy" id="745368"/>
    <lineage>
        <taxon>Bacteria</taxon>
        <taxon>Bacillati</taxon>
        <taxon>Bacillota</taxon>
        <taxon>Clostridia</taxon>
        <taxon>Eubacteriales</taxon>
        <taxon>Gemmiger</taxon>
    </lineage>
</organism>
<dbReference type="PANTHER" id="PTHR46796">
    <property type="entry name" value="HTH-TYPE TRANSCRIPTIONAL ACTIVATOR RHAS-RELATED"/>
    <property type="match status" value="1"/>
</dbReference>
<accession>A0A1T4XJ11</accession>
<evidence type="ECO:0000313" key="5">
    <source>
        <dbReference type="EMBL" id="SKA89507.1"/>
    </source>
</evidence>